<evidence type="ECO:0000256" key="4">
    <source>
        <dbReference type="ARBA" id="ARBA00022917"/>
    </source>
</evidence>
<dbReference type="EC" id="3.5.1.88" evidence="6"/>
<dbReference type="Gene3D" id="3.90.45.10">
    <property type="entry name" value="Peptide deformylase"/>
    <property type="match status" value="1"/>
</dbReference>
<protein>
    <recommendedName>
        <fullName evidence="6">Peptide deformylase</fullName>
        <shortName evidence="6">PDF</shortName>
        <ecNumber evidence="6">3.5.1.88</ecNumber>
    </recommendedName>
    <alternativeName>
        <fullName evidence="6">Polypeptide deformylase</fullName>
    </alternativeName>
</protein>
<dbReference type="Pfam" id="PF01327">
    <property type="entry name" value="Pep_deformylase"/>
    <property type="match status" value="1"/>
</dbReference>
<reference evidence="7" key="2">
    <citation type="submission" date="2020-09" db="EMBL/GenBank/DDBJ databases">
        <authorList>
            <person name="Sun Q."/>
            <person name="Zhou Y."/>
        </authorList>
    </citation>
    <scope>NUCLEOTIDE SEQUENCE</scope>
    <source>
        <strain evidence="7">CGMCC 1.12827</strain>
    </source>
</reference>
<dbReference type="HAMAP" id="MF_00163">
    <property type="entry name" value="Pep_deformylase"/>
    <property type="match status" value="1"/>
</dbReference>
<organism evidence="7 8">
    <name type="scientific">Gordonia jinhuaensis</name>
    <dbReference type="NCBI Taxonomy" id="1517702"/>
    <lineage>
        <taxon>Bacteria</taxon>
        <taxon>Bacillati</taxon>
        <taxon>Actinomycetota</taxon>
        <taxon>Actinomycetes</taxon>
        <taxon>Mycobacteriales</taxon>
        <taxon>Gordoniaceae</taxon>
        <taxon>Gordonia</taxon>
    </lineage>
</organism>
<evidence type="ECO:0000256" key="5">
    <source>
        <dbReference type="ARBA" id="ARBA00023004"/>
    </source>
</evidence>
<dbReference type="InterPro" id="IPR023635">
    <property type="entry name" value="Peptide_deformylase"/>
</dbReference>
<proteinExistence type="inferred from homology"/>
<comment type="similarity">
    <text evidence="1 6">Belongs to the polypeptide deformylase family.</text>
</comment>
<evidence type="ECO:0000256" key="1">
    <source>
        <dbReference type="ARBA" id="ARBA00010759"/>
    </source>
</evidence>
<name>A0A916TI66_9ACTN</name>
<dbReference type="GO" id="GO:0006412">
    <property type="term" value="P:translation"/>
    <property type="evidence" value="ECO:0007669"/>
    <property type="project" value="UniProtKB-UniRule"/>
</dbReference>
<comment type="function">
    <text evidence="6">Removes the formyl group from the N-terminal Met of newly synthesized proteins. Requires at least a dipeptide for an efficient rate of reaction. N-terminal L-methionine is a prerequisite for activity but the enzyme has broad specificity at other positions.</text>
</comment>
<dbReference type="InterPro" id="IPR036821">
    <property type="entry name" value="Peptide_deformylase_sf"/>
</dbReference>
<dbReference type="NCBIfam" id="NF001159">
    <property type="entry name" value="PRK00150.1-3"/>
    <property type="match status" value="1"/>
</dbReference>
<feature type="binding site" evidence="6">
    <location>
        <position position="148"/>
    </location>
    <ligand>
        <name>Fe cation</name>
        <dbReference type="ChEBI" id="CHEBI:24875"/>
    </ligand>
</feature>
<dbReference type="PRINTS" id="PR01576">
    <property type="entry name" value="PDEFORMYLASE"/>
</dbReference>
<dbReference type="EMBL" id="BMGC01000033">
    <property type="protein sequence ID" value="GGB43057.1"/>
    <property type="molecule type" value="Genomic_DNA"/>
</dbReference>
<dbReference type="AlphaFoldDB" id="A0A916TI66"/>
<keyword evidence="3 6" id="KW-0378">Hydrolase</keyword>
<evidence type="ECO:0000256" key="2">
    <source>
        <dbReference type="ARBA" id="ARBA00022723"/>
    </source>
</evidence>
<dbReference type="PANTHER" id="PTHR10458:SF2">
    <property type="entry name" value="PEPTIDE DEFORMYLASE, MITOCHONDRIAL"/>
    <property type="match status" value="1"/>
</dbReference>
<dbReference type="PANTHER" id="PTHR10458">
    <property type="entry name" value="PEPTIDE DEFORMYLASE"/>
    <property type="match status" value="1"/>
</dbReference>
<dbReference type="GO" id="GO:0046872">
    <property type="term" value="F:metal ion binding"/>
    <property type="evidence" value="ECO:0007669"/>
    <property type="project" value="UniProtKB-KW"/>
</dbReference>
<dbReference type="NCBIfam" id="TIGR00079">
    <property type="entry name" value="pept_deformyl"/>
    <property type="match status" value="1"/>
</dbReference>
<dbReference type="PIRSF" id="PIRSF004749">
    <property type="entry name" value="Pep_def"/>
    <property type="match status" value="1"/>
</dbReference>
<accession>A0A916TI66</accession>
<comment type="cofactor">
    <cofactor evidence="6">
        <name>Fe(2+)</name>
        <dbReference type="ChEBI" id="CHEBI:29033"/>
    </cofactor>
    <text evidence="6">Binds 1 Fe(2+) ion.</text>
</comment>
<feature type="active site" evidence="6">
    <location>
        <position position="149"/>
    </location>
</feature>
<dbReference type="CDD" id="cd00487">
    <property type="entry name" value="Pep_deformylase"/>
    <property type="match status" value="1"/>
</dbReference>
<dbReference type="Proteomes" id="UP000621454">
    <property type="component" value="Unassembled WGS sequence"/>
</dbReference>
<keyword evidence="4 6" id="KW-0648">Protein biosynthesis</keyword>
<comment type="caution">
    <text evidence="7">The sequence shown here is derived from an EMBL/GenBank/DDBJ whole genome shotgun (WGS) entry which is preliminary data.</text>
</comment>
<comment type="catalytic activity">
    <reaction evidence="6">
        <text>N-terminal N-formyl-L-methionyl-[peptide] + H2O = N-terminal L-methionyl-[peptide] + formate</text>
        <dbReference type="Rhea" id="RHEA:24420"/>
        <dbReference type="Rhea" id="RHEA-COMP:10639"/>
        <dbReference type="Rhea" id="RHEA-COMP:10640"/>
        <dbReference type="ChEBI" id="CHEBI:15377"/>
        <dbReference type="ChEBI" id="CHEBI:15740"/>
        <dbReference type="ChEBI" id="CHEBI:49298"/>
        <dbReference type="ChEBI" id="CHEBI:64731"/>
        <dbReference type="EC" id="3.5.1.88"/>
    </reaction>
</comment>
<keyword evidence="8" id="KW-1185">Reference proteome</keyword>
<evidence type="ECO:0000256" key="3">
    <source>
        <dbReference type="ARBA" id="ARBA00022801"/>
    </source>
</evidence>
<gene>
    <name evidence="7" type="primary">def4</name>
    <name evidence="6" type="synonym">def</name>
    <name evidence="7" type="ORF">GCM10011489_33200</name>
</gene>
<evidence type="ECO:0000256" key="6">
    <source>
        <dbReference type="HAMAP-Rule" id="MF_00163"/>
    </source>
</evidence>
<feature type="binding site" evidence="6">
    <location>
        <position position="152"/>
    </location>
    <ligand>
        <name>Fe cation</name>
        <dbReference type="ChEBI" id="CHEBI:24875"/>
    </ligand>
</feature>
<dbReference type="SUPFAM" id="SSF56420">
    <property type="entry name" value="Peptide deformylase"/>
    <property type="match status" value="1"/>
</dbReference>
<keyword evidence="5 6" id="KW-0408">Iron</keyword>
<evidence type="ECO:0000313" key="7">
    <source>
        <dbReference type="EMBL" id="GGB43057.1"/>
    </source>
</evidence>
<evidence type="ECO:0000313" key="8">
    <source>
        <dbReference type="Proteomes" id="UP000621454"/>
    </source>
</evidence>
<feature type="binding site" evidence="6">
    <location>
        <position position="106"/>
    </location>
    <ligand>
        <name>Fe cation</name>
        <dbReference type="ChEBI" id="CHEBI:24875"/>
    </ligand>
</feature>
<reference evidence="7" key="1">
    <citation type="journal article" date="2014" name="Int. J. Syst. Evol. Microbiol.">
        <title>Complete genome sequence of Corynebacterium casei LMG S-19264T (=DSM 44701T), isolated from a smear-ripened cheese.</title>
        <authorList>
            <consortium name="US DOE Joint Genome Institute (JGI-PGF)"/>
            <person name="Walter F."/>
            <person name="Albersmeier A."/>
            <person name="Kalinowski J."/>
            <person name="Ruckert C."/>
        </authorList>
    </citation>
    <scope>NUCLEOTIDE SEQUENCE</scope>
    <source>
        <strain evidence="7">CGMCC 1.12827</strain>
    </source>
</reference>
<dbReference type="GO" id="GO:0042586">
    <property type="term" value="F:peptide deformylase activity"/>
    <property type="evidence" value="ECO:0007669"/>
    <property type="project" value="UniProtKB-UniRule"/>
</dbReference>
<sequence>MEMSQLRASGTVRPIVRWSEPVLHTPARPVTDFGPDLQALLADMFATNTAAEGAGLAAAQVGVGLAVFVYDCTDENGKRRAGVICNPELELPQGDERRLVELTEGCLSYPGGYAPLARPSHATCRGRDHHGEPVTVTAAGILGRCLQHETDHINGMVFGDRLSARGRRQMRTLHEEAVSRYPDDWPVSPAAPRD</sequence>
<keyword evidence="2 6" id="KW-0479">Metal-binding</keyword>